<dbReference type="AlphaFoldDB" id="A0A0L0FK24"/>
<gene>
    <name evidence="9" type="ORF">SARC_10685</name>
</gene>
<protein>
    <recommendedName>
        <fullName evidence="8">Sodium/calcium exchanger membrane region domain-containing protein</fullName>
    </recommendedName>
</protein>
<keyword evidence="10" id="KW-1185">Reference proteome</keyword>
<dbReference type="Pfam" id="PF01699">
    <property type="entry name" value="Na_Ca_ex"/>
    <property type="match status" value="1"/>
</dbReference>
<evidence type="ECO:0000313" key="9">
    <source>
        <dbReference type="EMBL" id="KNC76836.1"/>
    </source>
</evidence>
<evidence type="ECO:0000259" key="8">
    <source>
        <dbReference type="Pfam" id="PF01699"/>
    </source>
</evidence>
<dbReference type="GO" id="GO:0016020">
    <property type="term" value="C:membrane"/>
    <property type="evidence" value="ECO:0007669"/>
    <property type="project" value="UniProtKB-SubCell"/>
</dbReference>
<feature type="compositionally biased region" description="Basic and acidic residues" evidence="6">
    <location>
        <begin position="429"/>
        <end position="440"/>
    </location>
</feature>
<feature type="compositionally biased region" description="Low complexity" evidence="6">
    <location>
        <begin position="412"/>
        <end position="422"/>
    </location>
</feature>
<feature type="transmembrane region" description="Helical" evidence="7">
    <location>
        <begin position="105"/>
        <end position="124"/>
    </location>
</feature>
<evidence type="ECO:0000256" key="5">
    <source>
        <dbReference type="ARBA" id="ARBA00023136"/>
    </source>
</evidence>
<feature type="transmembrane region" description="Helical" evidence="7">
    <location>
        <begin position="1014"/>
        <end position="1037"/>
    </location>
</feature>
<evidence type="ECO:0000256" key="1">
    <source>
        <dbReference type="ARBA" id="ARBA00004141"/>
    </source>
</evidence>
<keyword evidence="4 7" id="KW-1133">Transmembrane helix</keyword>
<evidence type="ECO:0000256" key="3">
    <source>
        <dbReference type="ARBA" id="ARBA00022692"/>
    </source>
</evidence>
<feature type="transmembrane region" description="Helical" evidence="7">
    <location>
        <begin position="6"/>
        <end position="23"/>
    </location>
</feature>
<keyword evidence="3 7" id="KW-0812">Transmembrane</keyword>
<dbReference type="EMBL" id="KQ242946">
    <property type="protein sequence ID" value="KNC76836.1"/>
    <property type="molecule type" value="Genomic_DNA"/>
</dbReference>
<feature type="compositionally biased region" description="Basic residues" evidence="6">
    <location>
        <begin position="390"/>
        <end position="399"/>
    </location>
</feature>
<dbReference type="GO" id="GO:0008324">
    <property type="term" value="F:monoatomic cation transmembrane transporter activity"/>
    <property type="evidence" value="ECO:0007669"/>
    <property type="project" value="TreeGrafter"/>
</dbReference>
<dbReference type="GeneID" id="25911189"/>
<sequence>MQIGGLFGATLFVSTIGLALVLVQSSEVPVYIGHYDVEENRLLGNMSNSETDSDCEGGVGKQATRGGLLGVSLGSFSRDVVTYLAGLSALLVMGLRGRVRLSQGVALLCVYVVYVLVVVATDWCRQSRRSRRIAKQLIQQRLSVSLRRNSVFSEHSQRSHSADDELGSYMGVGVYNPSGLYSDDDVDFFYADDCEGDGFAPRVGGGSGHVHSPSLQPTDTLLGQFRGLDRCPRDAVGHDPIAVERYASCPASQPSAGGVSVAHPPTPSGQAPHSPSDLIHFDDDEVTWPSAALEDNRSRNNMDRCSPQTRNSDPDRTLAPYDRSVLKTQRSAPDAQSHWPSQDNATDDHAREWAGVGIEMTLEPTTSPYQHHRRSGEHLYNNRYRDKGKNHTYPPKHARATRESKTLNPKNLSHSSDSSDLSPVDVQAEDIRHASRREASESSVTSPLPWQHRVTHQSTRQWAVVASDTHQLHSDDINSKDRADGDGPSTTESNLLRMHVDDILMAHSADTPRLQPRAVVADSDVPSASEAPAYTDNAHSRMVINLPKRKESDAHTNSRPPAHTHRSIPIIRVASPETSSEQYHKPHAERKTRSLYAEDIDTLVHIALPTPHTPTAHRRHTGAATHTTLPVTRAQSLGPHRHATRDTTTRAVLDIQEEDGLQEARTPQRVMSPIMMGKALESGLSSVWAGPFMESFVQLPGVCWPSLEAPNYERVQLMVEMPFTLIRWLSIPYCDFQDDDDDDDDTSTAHEPSLNTHTHTNTSASTAAYSRVGQAAADGSDGDSDSETSERIVFVDSEGATEYQRWNCAKQVLSYISPVGMSLVVGVASFGPWGLVHTKVLRVVPTGVICVGVGALVSGWLYVSTRRRGMRVECHCKRAISALATTTADSMYPTRNTHTPHNSNLLSVSSHSTGYTGQAREQTTAARSMEDRHVCMYPPPPPTHINTVLSLLGFLSSVAWISLIGNEVVAILTALGLTLHLSTSVLSLSVLAIGNSTGDLVSALAVARKGLYSMALGAIFGGPLFHDCVGLGVSLVSTCLSSPNYEYYFQINTQSSVAAIFVALSMVSSLVAVPLLRYFHTKKMAYAIYLVCLYLLFIIVIVYTTFE</sequence>
<feature type="region of interest" description="Disordered" evidence="6">
    <location>
        <begin position="470"/>
        <end position="493"/>
    </location>
</feature>
<feature type="transmembrane region" description="Helical" evidence="7">
    <location>
        <begin position="843"/>
        <end position="863"/>
    </location>
</feature>
<feature type="domain" description="Sodium/calcium exchanger membrane region" evidence="8">
    <location>
        <begin position="950"/>
        <end position="1101"/>
    </location>
</feature>
<name>A0A0L0FK24_9EUKA</name>
<dbReference type="Gene3D" id="1.20.1420.30">
    <property type="entry name" value="NCX, central ion-binding region"/>
    <property type="match status" value="1"/>
</dbReference>
<comment type="subcellular location">
    <subcellularLocation>
        <location evidence="1">Membrane</location>
        <topology evidence="1">Multi-pass membrane protein</topology>
    </subcellularLocation>
</comment>
<evidence type="ECO:0000256" key="7">
    <source>
        <dbReference type="SAM" id="Phobius"/>
    </source>
</evidence>
<keyword evidence="2" id="KW-0813">Transport</keyword>
<dbReference type="RefSeq" id="XP_014150738.1">
    <property type="nucleotide sequence ID" value="XM_014295263.1"/>
</dbReference>
<dbReference type="InterPro" id="IPR004837">
    <property type="entry name" value="NaCa_Exmemb"/>
</dbReference>
<reference evidence="9 10" key="1">
    <citation type="submission" date="2011-02" db="EMBL/GenBank/DDBJ databases">
        <title>The Genome Sequence of Sphaeroforma arctica JP610.</title>
        <authorList>
            <consortium name="The Broad Institute Genome Sequencing Platform"/>
            <person name="Russ C."/>
            <person name="Cuomo C."/>
            <person name="Young S.K."/>
            <person name="Zeng Q."/>
            <person name="Gargeya S."/>
            <person name="Alvarado L."/>
            <person name="Berlin A."/>
            <person name="Chapman S.B."/>
            <person name="Chen Z."/>
            <person name="Freedman E."/>
            <person name="Gellesch M."/>
            <person name="Goldberg J."/>
            <person name="Griggs A."/>
            <person name="Gujja S."/>
            <person name="Heilman E."/>
            <person name="Heiman D."/>
            <person name="Howarth C."/>
            <person name="Mehta T."/>
            <person name="Neiman D."/>
            <person name="Pearson M."/>
            <person name="Roberts A."/>
            <person name="Saif S."/>
            <person name="Shea T."/>
            <person name="Shenoy N."/>
            <person name="Sisk P."/>
            <person name="Stolte C."/>
            <person name="Sykes S."/>
            <person name="White J."/>
            <person name="Yandava C."/>
            <person name="Burger G."/>
            <person name="Gray M.W."/>
            <person name="Holland P.W.H."/>
            <person name="King N."/>
            <person name="Lang F.B.F."/>
            <person name="Roger A.J."/>
            <person name="Ruiz-Trillo I."/>
            <person name="Haas B."/>
            <person name="Nusbaum C."/>
            <person name="Birren B."/>
        </authorList>
    </citation>
    <scope>NUCLEOTIDE SEQUENCE [LARGE SCALE GENOMIC DNA]</scope>
    <source>
        <strain evidence="9 10">JP610</strain>
    </source>
</reference>
<accession>A0A0L0FK24</accession>
<dbReference type="STRING" id="667725.A0A0L0FK24"/>
<feature type="region of interest" description="Disordered" evidence="6">
    <location>
        <begin position="740"/>
        <end position="762"/>
    </location>
</feature>
<dbReference type="Proteomes" id="UP000054560">
    <property type="component" value="Unassembled WGS sequence"/>
</dbReference>
<dbReference type="InterPro" id="IPR044880">
    <property type="entry name" value="NCX_ion-bd_dom_sf"/>
</dbReference>
<dbReference type="OrthoDB" id="407410at2759"/>
<feature type="transmembrane region" description="Helical" evidence="7">
    <location>
        <begin position="969"/>
        <end position="993"/>
    </location>
</feature>
<feature type="transmembrane region" description="Helical" evidence="7">
    <location>
        <begin position="812"/>
        <end position="831"/>
    </location>
</feature>
<dbReference type="InterPro" id="IPR051359">
    <property type="entry name" value="CaCA_antiporter"/>
</dbReference>
<evidence type="ECO:0000313" key="10">
    <source>
        <dbReference type="Proteomes" id="UP000054560"/>
    </source>
</evidence>
<proteinExistence type="predicted"/>
<evidence type="ECO:0000256" key="6">
    <source>
        <dbReference type="SAM" id="MobiDB-lite"/>
    </source>
</evidence>
<dbReference type="PANTHER" id="PTHR12266:SF0">
    <property type="entry name" value="MITOCHONDRIAL SODIUM_CALCIUM EXCHANGER PROTEIN"/>
    <property type="match status" value="1"/>
</dbReference>
<dbReference type="eggNOG" id="KOG2399">
    <property type="taxonomic scope" value="Eukaryota"/>
</dbReference>
<feature type="compositionally biased region" description="Basic and acidic residues" evidence="6">
    <location>
        <begin position="470"/>
        <end position="485"/>
    </location>
</feature>
<organism evidence="9 10">
    <name type="scientific">Sphaeroforma arctica JP610</name>
    <dbReference type="NCBI Taxonomy" id="667725"/>
    <lineage>
        <taxon>Eukaryota</taxon>
        <taxon>Ichthyosporea</taxon>
        <taxon>Ichthyophonida</taxon>
        <taxon>Sphaeroforma</taxon>
    </lineage>
</organism>
<dbReference type="PANTHER" id="PTHR12266">
    <property type="entry name" value="NA+/CA2+ K+ INDEPENDENT EXCHANGER"/>
    <property type="match status" value="1"/>
</dbReference>
<feature type="region of interest" description="Disordered" evidence="6">
    <location>
        <begin position="250"/>
        <end position="347"/>
    </location>
</feature>
<feature type="transmembrane region" description="Helical" evidence="7">
    <location>
        <begin position="1086"/>
        <end position="1106"/>
    </location>
</feature>
<keyword evidence="5 7" id="KW-0472">Membrane</keyword>
<feature type="transmembrane region" description="Helical" evidence="7">
    <location>
        <begin position="1057"/>
        <end position="1079"/>
    </location>
</feature>
<evidence type="ECO:0000256" key="4">
    <source>
        <dbReference type="ARBA" id="ARBA00022989"/>
    </source>
</evidence>
<feature type="transmembrane region" description="Helical" evidence="7">
    <location>
        <begin position="945"/>
        <end position="963"/>
    </location>
</feature>
<evidence type="ECO:0000256" key="2">
    <source>
        <dbReference type="ARBA" id="ARBA00022448"/>
    </source>
</evidence>
<feature type="region of interest" description="Disordered" evidence="6">
    <location>
        <begin position="363"/>
        <end position="453"/>
    </location>
</feature>